<accession>A0AAV7RGP3</accession>
<comment type="caution">
    <text evidence="1">The sequence shown here is derived from an EMBL/GenBank/DDBJ whole genome shotgun (WGS) entry which is preliminary data.</text>
</comment>
<evidence type="ECO:0000313" key="2">
    <source>
        <dbReference type="Proteomes" id="UP001066276"/>
    </source>
</evidence>
<sequence length="167" mass="18785">MDSAGRARRDHAQGRRLIPPTKHEHIRFFAEVVRTNCKVSSLPKADIQTAHSFKRCYIKSATCQENGHMLCAFGARGEPRGENNRQRDNWRPGKGPACLGQTSTKLLHGCHQAGQKAVALEFPDRMFSPICAAWFSWRSCARDHAGAHLSQSYQTGKYEETLHRCPP</sequence>
<dbReference type="Proteomes" id="UP001066276">
    <property type="component" value="Chromosome 5"/>
</dbReference>
<dbReference type="EMBL" id="JANPWB010000009">
    <property type="protein sequence ID" value="KAJ1152031.1"/>
    <property type="molecule type" value="Genomic_DNA"/>
</dbReference>
<dbReference type="AlphaFoldDB" id="A0AAV7RGP3"/>
<name>A0AAV7RGP3_PLEWA</name>
<organism evidence="1 2">
    <name type="scientific">Pleurodeles waltl</name>
    <name type="common">Iberian ribbed newt</name>
    <dbReference type="NCBI Taxonomy" id="8319"/>
    <lineage>
        <taxon>Eukaryota</taxon>
        <taxon>Metazoa</taxon>
        <taxon>Chordata</taxon>
        <taxon>Craniata</taxon>
        <taxon>Vertebrata</taxon>
        <taxon>Euteleostomi</taxon>
        <taxon>Amphibia</taxon>
        <taxon>Batrachia</taxon>
        <taxon>Caudata</taxon>
        <taxon>Salamandroidea</taxon>
        <taxon>Salamandridae</taxon>
        <taxon>Pleurodelinae</taxon>
        <taxon>Pleurodeles</taxon>
    </lineage>
</organism>
<evidence type="ECO:0000313" key="1">
    <source>
        <dbReference type="EMBL" id="KAJ1152031.1"/>
    </source>
</evidence>
<reference evidence="1" key="1">
    <citation type="journal article" date="2022" name="bioRxiv">
        <title>Sequencing and chromosome-scale assembly of the giantPleurodeles waltlgenome.</title>
        <authorList>
            <person name="Brown T."/>
            <person name="Elewa A."/>
            <person name="Iarovenko S."/>
            <person name="Subramanian E."/>
            <person name="Araus A.J."/>
            <person name="Petzold A."/>
            <person name="Susuki M."/>
            <person name="Suzuki K.-i.T."/>
            <person name="Hayashi T."/>
            <person name="Toyoda A."/>
            <person name="Oliveira C."/>
            <person name="Osipova E."/>
            <person name="Leigh N.D."/>
            <person name="Simon A."/>
            <person name="Yun M.H."/>
        </authorList>
    </citation>
    <scope>NUCLEOTIDE SEQUENCE</scope>
    <source>
        <strain evidence="1">20211129_DDA</strain>
        <tissue evidence="1">Liver</tissue>
    </source>
</reference>
<protein>
    <submittedName>
        <fullName evidence="1">Uncharacterized protein</fullName>
    </submittedName>
</protein>
<keyword evidence="2" id="KW-1185">Reference proteome</keyword>
<gene>
    <name evidence="1" type="ORF">NDU88_004809</name>
</gene>
<proteinExistence type="predicted"/>